<dbReference type="NCBIfam" id="TIGR00651">
    <property type="entry name" value="pta"/>
    <property type="match status" value="1"/>
</dbReference>
<dbReference type="GO" id="GO:0008959">
    <property type="term" value="F:phosphate acetyltransferase activity"/>
    <property type="evidence" value="ECO:0007669"/>
    <property type="project" value="UniProtKB-EC"/>
</dbReference>
<comment type="catalytic activity">
    <reaction evidence="1 13">
        <text>acetyl-CoA + phosphate = acetyl phosphate + CoA</text>
        <dbReference type="Rhea" id="RHEA:19521"/>
        <dbReference type="ChEBI" id="CHEBI:22191"/>
        <dbReference type="ChEBI" id="CHEBI:43474"/>
        <dbReference type="ChEBI" id="CHEBI:57287"/>
        <dbReference type="ChEBI" id="CHEBI:57288"/>
        <dbReference type="EC" id="2.3.1.8"/>
    </reaction>
</comment>
<proteinExistence type="inferred from homology"/>
<evidence type="ECO:0000256" key="2">
    <source>
        <dbReference type="ARBA" id="ARBA00004496"/>
    </source>
</evidence>
<keyword evidence="9 13" id="KW-0808">Transferase</keyword>
<dbReference type="Pfam" id="PF07085">
    <property type="entry name" value="DRTGG"/>
    <property type="match status" value="1"/>
</dbReference>
<dbReference type="GO" id="GO:0006085">
    <property type="term" value="P:acetyl-CoA biosynthetic process"/>
    <property type="evidence" value="ECO:0007669"/>
    <property type="project" value="UniProtKB-UniPathway"/>
</dbReference>
<dbReference type="InterPro" id="IPR010766">
    <property type="entry name" value="DRTGG"/>
</dbReference>
<dbReference type="InterPro" id="IPR016475">
    <property type="entry name" value="P-Actrans_bac"/>
</dbReference>
<dbReference type="Pfam" id="PF13500">
    <property type="entry name" value="AAA_26"/>
    <property type="match status" value="1"/>
</dbReference>
<reference evidence="17 18" key="1">
    <citation type="journal article" date="2015" name="Genome Announc.">
        <title>Complete Genome Sequences for Two Strains of a Novel Fastidious, Partially Acid-Fast, Gram-Positive Corynebacterineae Bacterium, Derived from Human Clinical Samples.</title>
        <authorList>
            <person name="Nicholson A.C."/>
            <person name="Bell M."/>
            <person name="Humrighouse B.W."/>
            <person name="McQuiston J.R."/>
        </authorList>
    </citation>
    <scope>NUCLEOTIDE SEQUENCE [LARGE SCALE GENOMIC DNA]</scope>
    <source>
        <strain evidence="17 18">X1698</strain>
    </source>
</reference>
<evidence type="ECO:0000313" key="17">
    <source>
        <dbReference type="EMBL" id="ALE18885.1"/>
    </source>
</evidence>
<dbReference type="InterPro" id="IPR050500">
    <property type="entry name" value="Phos_Acetyltrans/Butyryltrans"/>
</dbReference>
<dbReference type="FunFam" id="3.40.50.10750:FF:000001">
    <property type="entry name" value="Phosphate acetyltransferase"/>
    <property type="match status" value="1"/>
</dbReference>
<feature type="transmembrane region" description="Helical" evidence="14">
    <location>
        <begin position="16"/>
        <end position="39"/>
    </location>
</feature>
<comment type="pathway">
    <text evidence="3 13">Metabolic intermediate biosynthesis; acetyl-CoA biosynthesis; acetyl-CoA from acetate: step 2/2.</text>
</comment>
<evidence type="ECO:0000256" key="4">
    <source>
        <dbReference type="ARBA" id="ARBA00008756"/>
    </source>
</evidence>
<accession>A0A0M5L0F7</accession>
<dbReference type="PATRIC" id="fig|1562462.4.peg.720"/>
<dbReference type="InterPro" id="IPR028979">
    <property type="entry name" value="Ser_kin/Pase_Hpr-like_N_sf"/>
</dbReference>
<feature type="domain" description="Phosphate acetyl/butaryl transferase" evidence="15">
    <location>
        <begin position="388"/>
        <end position="705"/>
    </location>
</feature>
<dbReference type="GO" id="GO:0005737">
    <property type="term" value="C:cytoplasm"/>
    <property type="evidence" value="ECO:0007669"/>
    <property type="project" value="UniProtKB-SubCell"/>
</dbReference>
<organism evidence="17 18">
    <name type="scientific">Lawsonella clevelandensis</name>
    <dbReference type="NCBI Taxonomy" id="1528099"/>
    <lineage>
        <taxon>Bacteria</taxon>
        <taxon>Bacillati</taxon>
        <taxon>Actinomycetota</taxon>
        <taxon>Actinomycetes</taxon>
        <taxon>Mycobacteriales</taxon>
        <taxon>Lawsonellaceae</taxon>
        <taxon>Lawsonella</taxon>
    </lineage>
</organism>
<feature type="domain" description="DRTGG" evidence="16">
    <location>
        <begin position="230"/>
        <end position="342"/>
    </location>
</feature>
<dbReference type="PANTHER" id="PTHR43356:SF3">
    <property type="entry name" value="PHOSPHATE ACETYLTRANSFERASE"/>
    <property type="match status" value="1"/>
</dbReference>
<dbReference type="Pfam" id="PF01515">
    <property type="entry name" value="PTA_PTB"/>
    <property type="match status" value="1"/>
</dbReference>
<gene>
    <name evidence="17" type="ORF">AL705_03545</name>
</gene>
<keyword evidence="14" id="KW-0472">Membrane</keyword>
<evidence type="ECO:0000256" key="12">
    <source>
        <dbReference type="ARBA" id="ARBA00049955"/>
    </source>
</evidence>
<dbReference type="SUPFAM" id="SSF52540">
    <property type="entry name" value="P-loop containing nucleoside triphosphate hydrolases"/>
    <property type="match status" value="1"/>
</dbReference>
<name>A0A0M5L0F7_9ACTN</name>
<dbReference type="InterPro" id="IPR027417">
    <property type="entry name" value="P-loop_NTPase"/>
</dbReference>
<dbReference type="AlphaFoldDB" id="A0A0M5L0F7"/>
<evidence type="ECO:0000256" key="11">
    <source>
        <dbReference type="ARBA" id="ARBA00031108"/>
    </source>
</evidence>
<dbReference type="EC" id="2.3.1.8" evidence="6 13"/>
<evidence type="ECO:0000256" key="5">
    <source>
        <dbReference type="ARBA" id="ARBA00009786"/>
    </source>
</evidence>
<dbReference type="PANTHER" id="PTHR43356">
    <property type="entry name" value="PHOSPHATE ACETYLTRANSFERASE"/>
    <property type="match status" value="1"/>
</dbReference>
<evidence type="ECO:0000256" key="13">
    <source>
        <dbReference type="PIRNR" id="PIRNR006107"/>
    </source>
</evidence>
<evidence type="ECO:0000313" key="18">
    <source>
        <dbReference type="Proteomes" id="UP000068137"/>
    </source>
</evidence>
<dbReference type="CDD" id="cd03109">
    <property type="entry name" value="DTBS"/>
    <property type="match status" value="1"/>
</dbReference>
<evidence type="ECO:0000256" key="10">
    <source>
        <dbReference type="ARBA" id="ARBA00023315"/>
    </source>
</evidence>
<dbReference type="Proteomes" id="UP000068137">
    <property type="component" value="Chromosome"/>
</dbReference>
<evidence type="ECO:0000259" key="16">
    <source>
        <dbReference type="Pfam" id="PF07085"/>
    </source>
</evidence>
<evidence type="ECO:0000256" key="7">
    <source>
        <dbReference type="ARBA" id="ARBA00021528"/>
    </source>
</evidence>
<protein>
    <recommendedName>
        <fullName evidence="7 13">Phosphate acetyltransferase</fullName>
        <ecNumber evidence="6 13">2.3.1.8</ecNumber>
    </recommendedName>
    <alternativeName>
        <fullName evidence="11 13">Phosphotransacetylase</fullName>
    </alternativeName>
</protein>
<sequence length="711" mass="76231">MKRKESVTSMERNQSPFYVMASAANAGTSIITAALIYGLKDAGYTVGIFRPVNSILPASVIPSEQGDPMLQALTELSNADLAYEDCTGVNYLDLLEDRNTALSTIISRFDAIQDKCDIVVVLGSDYSTGMADEFDLNGQIAMNLGARLLLVESLRDRDVTTFRSICFAAVQHLRKNHQNPAALIVNRIPADNDNYQEIAAEIRESFGEALNLPVLTTPEIPLLHAPTVSELQRAVHATLINDVDSELLNNEALAVTVAGVTSQRILDHISESSIVVVPADRENTLATLLANQDNPETANIVGIIWTANVEPTAEQLEMAKTNVQVPILSTSLGTYVTATTIDNTRGVLRTSATHKLAKAQEFAAEWFDATPLDDLLSTPAPTSVTPQMFQYQLLQRAKAEKKHIVLPEGDDDRILEAADIILHEGFADLTILGDPDSILTRAKQLGLDISAAALLDPDHYDGLDEFAETYFELRKHKGISIDDAREKMKDISYFATMMVHLGKADGMVSGAAHTTAHTIRPSFEIIKTKPGVATVSSIFLMCLDDHVLAFGDCAVNIDPTPAQLADIAVSSADTARQFGVEPRVALLSYSTGTSGSGADVDKVREAVAIVNDSDMPYPVDGPIQFDAAVDATVGASKAPDSPVAGRATVLVFPDLNTGNNTYKAVQRTAGAVAVGPILQGLKKPINDLSRGALVEDIVNTVAVTATQAQSI</sequence>
<evidence type="ECO:0000256" key="8">
    <source>
        <dbReference type="ARBA" id="ARBA00022490"/>
    </source>
</evidence>
<dbReference type="Gene3D" id="3.40.1390.20">
    <property type="entry name" value="HprK N-terminal domain-like"/>
    <property type="match status" value="1"/>
</dbReference>
<keyword evidence="10 13" id="KW-0012">Acyltransferase</keyword>
<dbReference type="NCBIfam" id="NF007233">
    <property type="entry name" value="PRK09653.1"/>
    <property type="match status" value="1"/>
</dbReference>
<dbReference type="InterPro" id="IPR002505">
    <property type="entry name" value="PTA_PTB"/>
</dbReference>
<dbReference type="InterPro" id="IPR042113">
    <property type="entry name" value="P_AcTrfase_dom1"/>
</dbReference>
<evidence type="ECO:0000256" key="9">
    <source>
        <dbReference type="ARBA" id="ARBA00022679"/>
    </source>
</evidence>
<keyword evidence="14" id="KW-0812">Transmembrane</keyword>
<evidence type="ECO:0000256" key="6">
    <source>
        <dbReference type="ARBA" id="ARBA00012707"/>
    </source>
</evidence>
<evidence type="ECO:0000256" key="3">
    <source>
        <dbReference type="ARBA" id="ARBA00004989"/>
    </source>
</evidence>
<dbReference type="InterPro" id="IPR042112">
    <property type="entry name" value="P_AcTrfase_dom2"/>
</dbReference>
<dbReference type="SUPFAM" id="SSF53659">
    <property type="entry name" value="Isocitrate/Isopropylmalate dehydrogenase-like"/>
    <property type="match status" value="1"/>
</dbReference>
<comment type="function">
    <text evidence="12 13">Involved in acetate metabolism.</text>
</comment>
<dbReference type="KEGG" id="cbq:AL705_03545"/>
<comment type="subcellular location">
    <subcellularLocation>
        <location evidence="2 13">Cytoplasm</location>
    </subcellularLocation>
</comment>
<dbReference type="Gene3D" id="3.40.50.300">
    <property type="entry name" value="P-loop containing nucleotide triphosphate hydrolases"/>
    <property type="match status" value="1"/>
</dbReference>
<dbReference type="STRING" id="1528099.AL705_03545"/>
<dbReference type="PIRSF" id="PIRSF006107">
    <property type="entry name" value="PhpActrans_proteobac"/>
    <property type="match status" value="1"/>
</dbReference>
<evidence type="ECO:0000256" key="1">
    <source>
        <dbReference type="ARBA" id="ARBA00000705"/>
    </source>
</evidence>
<dbReference type="NCBIfam" id="NF004167">
    <property type="entry name" value="PRK05632.1"/>
    <property type="match status" value="1"/>
</dbReference>
<keyword evidence="14" id="KW-1133">Transmembrane helix</keyword>
<dbReference type="EMBL" id="CP012390">
    <property type="protein sequence ID" value="ALE18885.1"/>
    <property type="molecule type" value="Genomic_DNA"/>
</dbReference>
<keyword evidence="8 13" id="KW-0963">Cytoplasm</keyword>
<dbReference type="UniPathway" id="UPA00340">
    <property type="reaction ID" value="UER00459"/>
</dbReference>
<evidence type="ECO:0000256" key="14">
    <source>
        <dbReference type="SAM" id="Phobius"/>
    </source>
</evidence>
<dbReference type="SUPFAM" id="SSF75138">
    <property type="entry name" value="HprK N-terminal domain-like"/>
    <property type="match status" value="1"/>
</dbReference>
<comment type="similarity">
    <text evidence="4 13">In the C-terminal section; belongs to the phosphate acetyltransferase and butyryltransferase family.</text>
</comment>
<dbReference type="Gene3D" id="3.40.50.10950">
    <property type="match status" value="1"/>
</dbReference>
<evidence type="ECO:0000259" key="15">
    <source>
        <dbReference type="Pfam" id="PF01515"/>
    </source>
</evidence>
<comment type="similarity">
    <text evidence="5 13">In the N-terminal section; belongs to the CobB/CobQ family.</text>
</comment>
<dbReference type="InterPro" id="IPR004614">
    <property type="entry name" value="P_AcTrfase"/>
</dbReference>
<comment type="domain">
    <text evidence="13">The N-terminal region seems to be important for proper quaternary structure. The C-terminal region contains the substrate-binding site.</text>
</comment>
<dbReference type="Gene3D" id="3.40.50.10750">
    <property type="entry name" value="Isocitrate/Isopropylmalate dehydrogenase-like"/>
    <property type="match status" value="1"/>
</dbReference>